<keyword evidence="10" id="KW-1185">Reference proteome</keyword>
<evidence type="ECO:0000256" key="3">
    <source>
        <dbReference type="ARBA" id="ARBA00022670"/>
    </source>
</evidence>
<dbReference type="CDD" id="cd07025">
    <property type="entry name" value="Peptidase_S66"/>
    <property type="match status" value="1"/>
</dbReference>
<dbReference type="InterPro" id="IPR040449">
    <property type="entry name" value="Peptidase_S66_N"/>
</dbReference>
<evidence type="ECO:0000259" key="8">
    <source>
        <dbReference type="Pfam" id="PF17676"/>
    </source>
</evidence>
<feature type="domain" description="LD-carboxypeptidase C-terminal" evidence="8">
    <location>
        <begin position="180"/>
        <end position="292"/>
    </location>
</feature>
<keyword evidence="2 9" id="KW-0121">Carboxypeptidase</keyword>
<sequence length="310" mass="32496">MNARVLAPLRPGSRVALVAPSGPLEPGRLERAVGLLRGWGLEPVPFPSTTAAHPRASYLAGSDEQRAADLQQAWCDPGYAAVFCVRGGYGAVRVLDRLDVGAMRAAEPKPLFGSSDVTALHEWFAERLGVPTWFSPMVATGALLDDEAATADLRRAVVGPAGPRTWTSPAAATLVPGVAEGRLVGGNLSLLAMTLGARGRPVPDHTGCIVLLEDVTEETYRLDGYLQALLRAGWFSRVAGIALGGWYACSPLAEIRALALELLAPLGVPLVEELGFGHGPGAHTLPLGVAGRLVADDRPRLEVDVGDGSR</sequence>
<dbReference type="GO" id="GO:0004180">
    <property type="term" value="F:carboxypeptidase activity"/>
    <property type="evidence" value="ECO:0007669"/>
    <property type="project" value="UniProtKB-KW"/>
</dbReference>
<evidence type="ECO:0000313" key="10">
    <source>
        <dbReference type="Proteomes" id="UP000252770"/>
    </source>
</evidence>
<evidence type="ECO:0000259" key="7">
    <source>
        <dbReference type="Pfam" id="PF02016"/>
    </source>
</evidence>
<name>A0A367Z0J0_9ACTN</name>
<dbReference type="GO" id="GO:0008236">
    <property type="term" value="F:serine-type peptidase activity"/>
    <property type="evidence" value="ECO:0007669"/>
    <property type="project" value="UniProtKB-KW"/>
</dbReference>
<dbReference type="InterPro" id="IPR027478">
    <property type="entry name" value="LdcA_N"/>
</dbReference>
<dbReference type="InterPro" id="IPR003507">
    <property type="entry name" value="S66_fam"/>
</dbReference>
<evidence type="ECO:0000313" key="9">
    <source>
        <dbReference type="EMBL" id="RCK70721.1"/>
    </source>
</evidence>
<evidence type="ECO:0000256" key="2">
    <source>
        <dbReference type="ARBA" id="ARBA00022645"/>
    </source>
</evidence>
<feature type="active site" description="Charge relay system" evidence="6">
    <location>
        <position position="278"/>
    </location>
</feature>
<reference evidence="9 10" key="1">
    <citation type="submission" date="2018-07" db="EMBL/GenBank/DDBJ databases">
        <title>Desertimonas flava gen. nov. sp. nov.</title>
        <authorList>
            <person name="Liu S."/>
        </authorList>
    </citation>
    <scope>NUCLEOTIDE SEQUENCE [LARGE SCALE GENOMIC DNA]</scope>
    <source>
        <strain evidence="9 10">16Sb5-5</strain>
    </source>
</reference>
<proteinExistence type="inferred from homology"/>
<evidence type="ECO:0000256" key="1">
    <source>
        <dbReference type="ARBA" id="ARBA00010233"/>
    </source>
</evidence>
<keyword evidence="3" id="KW-0645">Protease</keyword>
<dbReference type="Gene3D" id="3.50.30.60">
    <property type="entry name" value="LD-carboxypeptidase A C-terminal domain-like"/>
    <property type="match status" value="1"/>
</dbReference>
<comment type="caution">
    <text evidence="9">The sequence shown here is derived from an EMBL/GenBank/DDBJ whole genome shotgun (WGS) entry which is preliminary data.</text>
</comment>
<dbReference type="InterPro" id="IPR040921">
    <property type="entry name" value="Peptidase_S66C"/>
</dbReference>
<evidence type="ECO:0000256" key="6">
    <source>
        <dbReference type="PIRSR" id="PIRSR028757-1"/>
    </source>
</evidence>
<keyword evidence="4" id="KW-0378">Hydrolase</keyword>
<keyword evidence="5" id="KW-0720">Serine protease</keyword>
<dbReference type="InterPro" id="IPR029062">
    <property type="entry name" value="Class_I_gatase-like"/>
</dbReference>
<dbReference type="PIRSF" id="PIRSF028757">
    <property type="entry name" value="LD-carboxypeptidase"/>
    <property type="match status" value="1"/>
</dbReference>
<dbReference type="InterPro" id="IPR027461">
    <property type="entry name" value="Carboxypeptidase_A_C_sf"/>
</dbReference>
<dbReference type="PANTHER" id="PTHR30237">
    <property type="entry name" value="MURAMOYLTETRAPEPTIDE CARBOXYPEPTIDASE"/>
    <property type="match status" value="1"/>
</dbReference>
<protein>
    <submittedName>
        <fullName evidence="9">LD-carboxypeptidase</fullName>
    </submittedName>
</protein>
<feature type="active site" description="Charge relay system" evidence="6">
    <location>
        <position position="213"/>
    </location>
</feature>
<dbReference type="AlphaFoldDB" id="A0A367Z0J0"/>
<dbReference type="Proteomes" id="UP000252770">
    <property type="component" value="Unassembled WGS sequence"/>
</dbReference>
<accession>A0A367Z0J0</accession>
<feature type="active site" description="Nucleophile" evidence="6">
    <location>
        <position position="115"/>
    </location>
</feature>
<dbReference type="EMBL" id="QOUI01000002">
    <property type="protein sequence ID" value="RCK70721.1"/>
    <property type="molecule type" value="Genomic_DNA"/>
</dbReference>
<dbReference type="Pfam" id="PF17676">
    <property type="entry name" value="Peptidase_S66C"/>
    <property type="match status" value="1"/>
</dbReference>
<gene>
    <name evidence="9" type="ORF">DT076_04775</name>
</gene>
<organism evidence="9 10">
    <name type="scientific">Desertihabitans brevis</name>
    <dbReference type="NCBI Taxonomy" id="2268447"/>
    <lineage>
        <taxon>Bacteria</taxon>
        <taxon>Bacillati</taxon>
        <taxon>Actinomycetota</taxon>
        <taxon>Actinomycetes</taxon>
        <taxon>Propionibacteriales</taxon>
        <taxon>Propionibacteriaceae</taxon>
        <taxon>Desertihabitans</taxon>
    </lineage>
</organism>
<dbReference type="SUPFAM" id="SSF52317">
    <property type="entry name" value="Class I glutamine amidotransferase-like"/>
    <property type="match status" value="1"/>
</dbReference>
<dbReference type="RefSeq" id="WP_114125491.1">
    <property type="nucleotide sequence ID" value="NZ_QOUI01000002.1"/>
</dbReference>
<evidence type="ECO:0000256" key="5">
    <source>
        <dbReference type="ARBA" id="ARBA00022825"/>
    </source>
</evidence>
<dbReference type="Pfam" id="PF02016">
    <property type="entry name" value="Peptidase_S66"/>
    <property type="match status" value="1"/>
</dbReference>
<dbReference type="GO" id="GO:0006508">
    <property type="term" value="P:proteolysis"/>
    <property type="evidence" value="ECO:0007669"/>
    <property type="project" value="UniProtKB-KW"/>
</dbReference>
<dbReference type="PANTHER" id="PTHR30237:SF2">
    <property type="entry name" value="MUREIN TETRAPEPTIDE CARBOXYPEPTIDASE"/>
    <property type="match status" value="1"/>
</dbReference>
<feature type="domain" description="LD-carboxypeptidase N-terminal" evidence="7">
    <location>
        <begin position="15"/>
        <end position="133"/>
    </location>
</feature>
<dbReference type="Gene3D" id="3.40.50.10740">
    <property type="entry name" value="Class I glutamine amidotransferase-like"/>
    <property type="match status" value="1"/>
</dbReference>
<dbReference type="SUPFAM" id="SSF141986">
    <property type="entry name" value="LD-carboxypeptidase A C-terminal domain-like"/>
    <property type="match status" value="1"/>
</dbReference>
<evidence type="ECO:0000256" key="4">
    <source>
        <dbReference type="ARBA" id="ARBA00022801"/>
    </source>
</evidence>
<comment type="similarity">
    <text evidence="1">Belongs to the peptidase S66 family.</text>
</comment>